<organism evidence="1 2">
    <name type="scientific">Shewanella zhuhaiensis</name>
    <dbReference type="NCBI Taxonomy" id="2919576"/>
    <lineage>
        <taxon>Bacteria</taxon>
        <taxon>Pseudomonadati</taxon>
        <taxon>Pseudomonadota</taxon>
        <taxon>Gammaproteobacteria</taxon>
        <taxon>Alteromonadales</taxon>
        <taxon>Shewanellaceae</taxon>
        <taxon>Shewanella</taxon>
    </lineage>
</organism>
<dbReference type="Proteomes" id="UP001297581">
    <property type="component" value="Unassembled WGS sequence"/>
</dbReference>
<evidence type="ECO:0000313" key="2">
    <source>
        <dbReference type="Proteomes" id="UP001297581"/>
    </source>
</evidence>
<dbReference type="AlphaFoldDB" id="A0AAJ1BF23"/>
<dbReference type="RefSeq" id="WP_240590048.1">
    <property type="nucleotide sequence ID" value="NZ_JAKUDL010000001.1"/>
</dbReference>
<reference evidence="1 2" key="1">
    <citation type="submission" date="2022-02" db="EMBL/GenBank/DDBJ databases">
        <title>The genome sequence of Shewanella sp. 3B26.</title>
        <authorList>
            <person name="Du J."/>
        </authorList>
    </citation>
    <scope>NUCLEOTIDE SEQUENCE [LARGE SCALE GENOMIC DNA]</scope>
    <source>
        <strain evidence="1 2">3B26</strain>
    </source>
</reference>
<accession>A0AAJ1BF23</accession>
<proteinExistence type="predicted"/>
<name>A0AAJ1BF23_9GAMM</name>
<comment type="caution">
    <text evidence="1">The sequence shown here is derived from an EMBL/GenBank/DDBJ whole genome shotgun (WGS) entry which is preliminary data.</text>
</comment>
<dbReference type="EMBL" id="JAKUDL010000001">
    <property type="protein sequence ID" value="MCH4293535.1"/>
    <property type="molecule type" value="Genomic_DNA"/>
</dbReference>
<gene>
    <name evidence="1" type="ORF">MJ923_04355</name>
</gene>
<protein>
    <recommendedName>
        <fullName evidence="3">KfrA N-terminal DNA-binding domain-containing protein</fullName>
    </recommendedName>
</protein>
<sequence>MSQIEQVLAAARMLEEKGQEPSIALIKANLPTPLPLPVIVKGLQQFKNLSQDEKARLQAVQMPAKATETPDELTALTLRVTELEALCQTLAARLERLEGSGN</sequence>
<keyword evidence="2" id="KW-1185">Reference proteome</keyword>
<evidence type="ECO:0008006" key="3">
    <source>
        <dbReference type="Google" id="ProtNLM"/>
    </source>
</evidence>
<evidence type="ECO:0000313" key="1">
    <source>
        <dbReference type="EMBL" id="MCH4293535.1"/>
    </source>
</evidence>